<reference evidence="1" key="1">
    <citation type="submission" date="2020-06" db="EMBL/GenBank/DDBJ databases">
        <authorList>
            <person name="Li T."/>
            <person name="Hu X."/>
            <person name="Zhang T."/>
            <person name="Song X."/>
            <person name="Zhang H."/>
            <person name="Dai N."/>
            <person name="Sheng W."/>
            <person name="Hou X."/>
            <person name="Wei L."/>
        </authorList>
    </citation>
    <scope>NUCLEOTIDE SEQUENCE</scope>
    <source>
        <strain evidence="1">3651</strain>
        <tissue evidence="1">Leaf</tissue>
    </source>
</reference>
<dbReference type="GO" id="GO:0003676">
    <property type="term" value="F:nucleic acid binding"/>
    <property type="evidence" value="ECO:0007669"/>
    <property type="project" value="InterPro"/>
</dbReference>
<sequence>MEHPYGGMDRYVRQNLEHEDFNIFRVICRMMRNRTNKLVMKNQMSKPLHIVLSARSFFKDFQKCVAPVRHLGQGVGILARDSRGQHVAWCSNTYVYVTNQHAEALAACFAVDVCCQWNGRSCYIEGDNKLQMHSMDTSVVGPIIREFSQSSLILLSGG</sequence>
<accession>A0AAE2CH30</accession>
<keyword evidence="2" id="KW-1185">Reference proteome</keyword>
<organism evidence="1 2">
    <name type="scientific">Sesamum alatum</name>
    <dbReference type="NCBI Taxonomy" id="300844"/>
    <lineage>
        <taxon>Eukaryota</taxon>
        <taxon>Viridiplantae</taxon>
        <taxon>Streptophyta</taxon>
        <taxon>Embryophyta</taxon>
        <taxon>Tracheophyta</taxon>
        <taxon>Spermatophyta</taxon>
        <taxon>Magnoliopsida</taxon>
        <taxon>eudicotyledons</taxon>
        <taxon>Gunneridae</taxon>
        <taxon>Pentapetalae</taxon>
        <taxon>asterids</taxon>
        <taxon>lamiids</taxon>
        <taxon>Lamiales</taxon>
        <taxon>Pedaliaceae</taxon>
        <taxon>Sesamum</taxon>
    </lineage>
</organism>
<gene>
    <name evidence="1" type="ORF">Salat_2132600</name>
</gene>
<dbReference type="EMBL" id="JACGWO010000008">
    <property type="protein sequence ID" value="KAK4421820.1"/>
    <property type="molecule type" value="Genomic_DNA"/>
</dbReference>
<proteinExistence type="predicted"/>
<comment type="caution">
    <text evidence="1">The sequence shown here is derived from an EMBL/GenBank/DDBJ whole genome shotgun (WGS) entry which is preliminary data.</text>
</comment>
<dbReference type="InterPro" id="IPR036397">
    <property type="entry name" value="RNaseH_sf"/>
</dbReference>
<reference evidence="1" key="2">
    <citation type="journal article" date="2024" name="Plant">
        <title>Genomic evolution and insights into agronomic trait innovations of Sesamum species.</title>
        <authorList>
            <person name="Miao H."/>
            <person name="Wang L."/>
            <person name="Qu L."/>
            <person name="Liu H."/>
            <person name="Sun Y."/>
            <person name="Le M."/>
            <person name="Wang Q."/>
            <person name="Wei S."/>
            <person name="Zheng Y."/>
            <person name="Lin W."/>
            <person name="Duan Y."/>
            <person name="Cao H."/>
            <person name="Xiong S."/>
            <person name="Wang X."/>
            <person name="Wei L."/>
            <person name="Li C."/>
            <person name="Ma Q."/>
            <person name="Ju M."/>
            <person name="Zhao R."/>
            <person name="Li G."/>
            <person name="Mu C."/>
            <person name="Tian Q."/>
            <person name="Mei H."/>
            <person name="Zhang T."/>
            <person name="Gao T."/>
            <person name="Zhang H."/>
        </authorList>
    </citation>
    <scope>NUCLEOTIDE SEQUENCE</scope>
    <source>
        <strain evidence="1">3651</strain>
    </source>
</reference>
<dbReference type="Gene3D" id="3.30.420.10">
    <property type="entry name" value="Ribonuclease H-like superfamily/Ribonuclease H"/>
    <property type="match status" value="1"/>
</dbReference>
<evidence type="ECO:0000313" key="1">
    <source>
        <dbReference type="EMBL" id="KAK4421820.1"/>
    </source>
</evidence>
<dbReference type="Proteomes" id="UP001293254">
    <property type="component" value="Unassembled WGS sequence"/>
</dbReference>
<dbReference type="AlphaFoldDB" id="A0AAE2CH30"/>
<name>A0AAE2CH30_9LAMI</name>
<evidence type="ECO:0000313" key="2">
    <source>
        <dbReference type="Proteomes" id="UP001293254"/>
    </source>
</evidence>
<protein>
    <submittedName>
        <fullName evidence="1">Uncharacterized protein</fullName>
    </submittedName>
</protein>